<evidence type="ECO:0000256" key="7">
    <source>
        <dbReference type="SAM" id="MobiDB-lite"/>
    </source>
</evidence>
<dbReference type="InterPro" id="IPR000209">
    <property type="entry name" value="Peptidase_S8/S53_dom"/>
</dbReference>
<accession>A0ABY5L2U1</accession>
<keyword evidence="12" id="KW-1185">Reference proteome</keyword>
<keyword evidence="4 5" id="KW-0720">Serine protease</keyword>
<dbReference type="Pfam" id="PF16640">
    <property type="entry name" value="Big_3_5"/>
    <property type="match status" value="1"/>
</dbReference>
<dbReference type="InterPro" id="IPR023828">
    <property type="entry name" value="Peptidase_S8_Ser-AS"/>
</dbReference>
<evidence type="ECO:0000256" key="1">
    <source>
        <dbReference type="ARBA" id="ARBA00011073"/>
    </source>
</evidence>
<dbReference type="InterPro" id="IPR023827">
    <property type="entry name" value="Peptidase_S8_Asp-AS"/>
</dbReference>
<dbReference type="Gene3D" id="2.60.40.10">
    <property type="entry name" value="Immunoglobulins"/>
    <property type="match status" value="2"/>
</dbReference>
<dbReference type="Gene3D" id="3.50.30.30">
    <property type="match status" value="1"/>
</dbReference>
<evidence type="ECO:0000256" key="4">
    <source>
        <dbReference type="ARBA" id="ARBA00022825"/>
    </source>
</evidence>
<evidence type="ECO:0000256" key="6">
    <source>
        <dbReference type="RuleBase" id="RU003355"/>
    </source>
</evidence>
<dbReference type="SUPFAM" id="SSF52743">
    <property type="entry name" value="Subtilisin-like"/>
    <property type="match status" value="1"/>
</dbReference>
<dbReference type="Pfam" id="PF00082">
    <property type="entry name" value="Peptidase_S8"/>
    <property type="match status" value="1"/>
</dbReference>
<evidence type="ECO:0000259" key="9">
    <source>
        <dbReference type="Pfam" id="PF00082"/>
    </source>
</evidence>
<dbReference type="InterPro" id="IPR050131">
    <property type="entry name" value="Peptidase_S8_subtilisin-like"/>
</dbReference>
<dbReference type="PRINTS" id="PR00723">
    <property type="entry name" value="SUBTILISIN"/>
</dbReference>
<feature type="domain" description="Peptidase S8/S53" evidence="9">
    <location>
        <begin position="185"/>
        <end position="664"/>
    </location>
</feature>
<dbReference type="InterPro" id="IPR032109">
    <property type="entry name" value="Big_3_5"/>
</dbReference>
<evidence type="ECO:0000256" key="8">
    <source>
        <dbReference type="SAM" id="SignalP"/>
    </source>
</evidence>
<protein>
    <submittedName>
        <fullName evidence="11">S8 family serine peptidase</fullName>
    </submittedName>
</protein>
<name>A0ABY5L2U1_9CELL</name>
<keyword evidence="2 5" id="KW-0645">Protease</keyword>
<feature type="domain" description="Bacterial Ig-like" evidence="10">
    <location>
        <begin position="1121"/>
        <end position="1204"/>
    </location>
</feature>
<dbReference type="CDD" id="cd07474">
    <property type="entry name" value="Peptidases_S8_subtilisin_Vpr-like"/>
    <property type="match status" value="1"/>
</dbReference>
<evidence type="ECO:0000256" key="5">
    <source>
        <dbReference type="PROSITE-ProRule" id="PRU01240"/>
    </source>
</evidence>
<dbReference type="Gene3D" id="3.40.50.200">
    <property type="entry name" value="Peptidase S8/S53 domain"/>
    <property type="match status" value="1"/>
</dbReference>
<dbReference type="InterPro" id="IPR013783">
    <property type="entry name" value="Ig-like_fold"/>
</dbReference>
<feature type="active site" description="Charge relay system" evidence="5">
    <location>
        <position position="624"/>
    </location>
</feature>
<evidence type="ECO:0000256" key="3">
    <source>
        <dbReference type="ARBA" id="ARBA00022801"/>
    </source>
</evidence>
<keyword evidence="8" id="KW-0732">Signal</keyword>
<feature type="signal peptide" evidence="8">
    <location>
        <begin position="1"/>
        <end position="28"/>
    </location>
</feature>
<keyword evidence="3 5" id="KW-0378">Hydrolase</keyword>
<dbReference type="EMBL" id="CP101988">
    <property type="protein sequence ID" value="UUI75816.1"/>
    <property type="molecule type" value="Genomic_DNA"/>
</dbReference>
<gene>
    <name evidence="11" type="ORF">NP064_02560</name>
</gene>
<dbReference type="InterPro" id="IPR015500">
    <property type="entry name" value="Peptidase_S8_subtilisin-rel"/>
</dbReference>
<feature type="region of interest" description="Disordered" evidence="7">
    <location>
        <begin position="27"/>
        <end position="50"/>
    </location>
</feature>
<evidence type="ECO:0000256" key="2">
    <source>
        <dbReference type="ARBA" id="ARBA00022670"/>
    </source>
</evidence>
<dbReference type="PROSITE" id="PS00136">
    <property type="entry name" value="SUBTILASE_ASP"/>
    <property type="match status" value="1"/>
</dbReference>
<evidence type="ECO:0000259" key="10">
    <source>
        <dbReference type="Pfam" id="PF16640"/>
    </source>
</evidence>
<feature type="active site" description="Charge relay system" evidence="5">
    <location>
        <position position="279"/>
    </location>
</feature>
<organism evidence="11 12">
    <name type="scientific">Cellulomonas chengniuliangii</name>
    <dbReference type="NCBI Taxonomy" id="2968084"/>
    <lineage>
        <taxon>Bacteria</taxon>
        <taxon>Bacillati</taxon>
        <taxon>Actinomycetota</taxon>
        <taxon>Actinomycetes</taxon>
        <taxon>Micrococcales</taxon>
        <taxon>Cellulomonadaceae</taxon>
        <taxon>Cellulomonas</taxon>
    </lineage>
</organism>
<sequence>MTRRPFPAALALPVAVAMLAATTLGAGAAGAAPPDTPEAGSPGGAVASSSPLAGAKVSASMADATGQVTAFVQLDAPSALDVHEDGGSADEVRAATAQVEELAEAVVPAAAADARTTAEEPQRISTLSNVIAGSLVSGDADALRDLASRDDVVAVYRVTARTIDNASSDAFTRALDVWQGTGQTGAGIRVGVIDTGVDYTHAAFGGPGTLEAYAAAYGTDGTGAIPADLLDGAKFLGGRDFAGPLYDADPRSTLPGATTVPTPDDNPIDSLATSPNSGHGTHVAATAAGYGVQPDGTTFRGDYADLTDLSGWQVGPGSAPEAGVYALKVFGDIGGSTNLTAEALDWAADPDGDGDLNDHLDVVNLSLGASATPSDDPDNLIIDRLADLGVLSVISAGNSGDITDVAGSPGSAASSLTVANSVGSPLALDGVEVVAAPDPALLGAYPAQNSIAYTGDQDVTAPVAFLGDTVSGCASLVSRSAEITGKIAYLYWDDDDSTRACGSGARFANAQAAGAVGVLIGTTRPVFSGGIAGNATIPGAQLTAAATATLLPALRTGEVSVHIGPSLAATVSDDTAGDVLNPGSSRGAHGSLGIAKPDVAAPGTSILSAASGSGAAAHSLSGTSMSAPHVAGIAALVRAAHPGWTPAEVKAAVMNTATHDVYTGAQRTGEVYGPQRVGSGRVDAAAAVADTVLAYSSEDPAQVSVTFGVVPVGAETVVQRKTVTVRNTGGTAVRYSTSFAAATTAGGARITTSPATITVQPGRTQLVTLTLTADPATLERELDPTSEANQGGLPREHVAALTGRLLLTSGTTELRVPVQAAPRLVSELTATGVTFPDAGATQAELALTGRGIDSGGWTSLAAPLQLAATSPRLERTPGLVTSDSSVAAGDLRAVGWASTAPQRAAAGADPAGGYLGVGIAVDGEWATLGQSVLPVIDIDLDGDGAADRQTVVQKLNAATDVTVQVTYDLATDALVDVQPINGFFGDVDTTVFDNNVMLVPLSLADVGITPGTTPTLQVWTFSQYAADPGREVDAVEPFTVDPFAPALWFDHGTADAFWSVGAAGTTMTVHRDPAATELPQVLVLHSHNATTTSRTQVLDVTVPEPAPLSASTTTAKAASRLSGYGSGTSVAVTVTGATAAPSGVVELRAGEAVLATGTLAVNGLVGSATVALPRDLAVGSHTLTVAYPGGPGVAASSTTVTHTILPALARLSLSTASWSAPKGSTPAVTIRAAGADGAPAPSGTVRVLVNGRTVATPVLVDGSATFTVPKTTGPAVISVVYGGDRSYLPALTGGVITVRR</sequence>
<dbReference type="Proteomes" id="UP001316189">
    <property type="component" value="Chromosome"/>
</dbReference>
<dbReference type="PANTHER" id="PTHR43806:SF11">
    <property type="entry name" value="CEREVISIN-RELATED"/>
    <property type="match status" value="1"/>
</dbReference>
<evidence type="ECO:0000313" key="11">
    <source>
        <dbReference type="EMBL" id="UUI75816.1"/>
    </source>
</evidence>
<dbReference type="PROSITE" id="PS00138">
    <property type="entry name" value="SUBTILASE_SER"/>
    <property type="match status" value="1"/>
</dbReference>
<reference evidence="11 12" key="1">
    <citation type="submission" date="2022-07" db="EMBL/GenBank/DDBJ databases">
        <title>Novel species in genus cellulomonas.</title>
        <authorList>
            <person name="Ye L."/>
        </authorList>
    </citation>
    <scope>NUCLEOTIDE SEQUENCE [LARGE SCALE GENOMIC DNA]</scope>
    <source>
        <strain evidence="12">zg-Y338</strain>
    </source>
</reference>
<proteinExistence type="inferred from homology"/>
<dbReference type="PROSITE" id="PS51892">
    <property type="entry name" value="SUBTILASE"/>
    <property type="match status" value="1"/>
</dbReference>
<evidence type="ECO:0000313" key="12">
    <source>
        <dbReference type="Proteomes" id="UP001316189"/>
    </source>
</evidence>
<dbReference type="InterPro" id="IPR036852">
    <property type="entry name" value="Peptidase_S8/S53_dom_sf"/>
</dbReference>
<comment type="similarity">
    <text evidence="1 5 6">Belongs to the peptidase S8 family.</text>
</comment>
<feature type="active site" description="Charge relay system" evidence="5">
    <location>
        <position position="194"/>
    </location>
</feature>
<feature type="chain" id="PRO_5046958367" evidence="8">
    <location>
        <begin position="29"/>
        <end position="1300"/>
    </location>
</feature>
<dbReference type="InterPro" id="IPR034213">
    <property type="entry name" value="S8_Vpr-like"/>
</dbReference>
<dbReference type="PANTHER" id="PTHR43806">
    <property type="entry name" value="PEPTIDASE S8"/>
    <property type="match status" value="1"/>
</dbReference>
<dbReference type="RefSeq" id="WP_227568078.1">
    <property type="nucleotide sequence ID" value="NZ_CP101988.1"/>
</dbReference>